<feature type="domain" description="S-layer protein C-terminal" evidence="2">
    <location>
        <begin position="573"/>
        <end position="616"/>
    </location>
</feature>
<accession>A0ABW1RM05</accession>
<dbReference type="InterPro" id="IPR011889">
    <property type="entry name" value="Liste_lipo_26"/>
</dbReference>
<evidence type="ECO:0000256" key="1">
    <source>
        <dbReference type="SAM" id="MobiDB-lite"/>
    </source>
</evidence>
<feature type="domain" description="S-layer protein C-terminal" evidence="2">
    <location>
        <begin position="497"/>
        <end position="552"/>
    </location>
</feature>
<gene>
    <name evidence="3" type="ORF">ACFQAV_08510</name>
</gene>
<dbReference type="Gene3D" id="3.80.10.10">
    <property type="entry name" value="Ribonuclease Inhibitor"/>
    <property type="match status" value="1"/>
</dbReference>
<protein>
    <submittedName>
        <fullName evidence="3">BspA family leucine-rich repeat surface protein</fullName>
    </submittedName>
</protein>
<dbReference type="Pfam" id="PF03382">
    <property type="entry name" value="DUF285"/>
    <property type="match status" value="1"/>
</dbReference>
<dbReference type="NCBIfam" id="TIGR02167">
    <property type="entry name" value="Liste_lipo_26"/>
    <property type="match status" value="1"/>
</dbReference>
<feature type="compositionally biased region" description="Low complexity" evidence="1">
    <location>
        <begin position="38"/>
        <end position="48"/>
    </location>
</feature>
<dbReference type="InterPro" id="IPR032675">
    <property type="entry name" value="LRR_dom_sf"/>
</dbReference>
<dbReference type="InterPro" id="IPR005046">
    <property type="entry name" value="DUF285"/>
</dbReference>
<dbReference type="InterPro" id="IPR024968">
    <property type="entry name" value="SlpA_C_lactobacillus"/>
</dbReference>
<name>A0ABW1RM05_9LACO</name>
<reference evidence="4" key="1">
    <citation type="journal article" date="2019" name="Int. J. Syst. Evol. Microbiol.">
        <title>The Global Catalogue of Microorganisms (GCM) 10K type strain sequencing project: providing services to taxonomists for standard genome sequencing and annotation.</title>
        <authorList>
            <consortium name="The Broad Institute Genomics Platform"/>
            <consortium name="The Broad Institute Genome Sequencing Center for Infectious Disease"/>
            <person name="Wu L."/>
            <person name="Ma J."/>
        </authorList>
    </citation>
    <scope>NUCLEOTIDE SEQUENCE [LARGE SCALE GENOMIC DNA]</scope>
    <source>
        <strain evidence="4">CCM 8927</strain>
    </source>
</reference>
<organism evidence="3 4">
    <name type="scientific">Companilactobacillus huachuanensis</name>
    <dbReference type="NCBI Taxonomy" id="2559914"/>
    <lineage>
        <taxon>Bacteria</taxon>
        <taxon>Bacillati</taxon>
        <taxon>Bacillota</taxon>
        <taxon>Bacilli</taxon>
        <taxon>Lactobacillales</taxon>
        <taxon>Lactobacillaceae</taxon>
        <taxon>Companilactobacillus</taxon>
    </lineage>
</organism>
<feature type="region of interest" description="Disordered" evidence="1">
    <location>
        <begin position="35"/>
        <end position="63"/>
    </location>
</feature>
<sequence length="622" mass="66714">MKFTMNKVTMSCVAVLSGAILFGINGGTIVHADSGTGSQVSTSAAQQSADDETPIDSGTADDSFDNPIQISWAVYAINGDKNNLQLRLGNDASTENAGSSTGTSSLGWSTYLEDISSVEIVGNINTSTRLQSLFASMPNLQIISGLNLLQTSKTTNLSNMFNGDSKLKTVDLSGLDTSSVTDFTSMFDGDSSLTTLDLSKIDMSKASVTTNMLNGTGLSSLTLGTNSVINQAAMAADPYTYTEDGSTFYTANGWVNVNDNTKFLSTKDLMSTYAPQSDTRTQTTWVPKDSVKNINYHIQYVDSATGAVLPVKSDQVFSGLQSDTVNLSEYTLSKIGQLQAGYLSGLNSIENATSGTIEDDGNGGYVVKAKVLKADPVKVTVTQTVGTDKPTDDSFYIKKNDINYKYTDITEPSNGTIDLTKSTIQIGDGEVTSFADYSSATDLNSILTAAIDSQLDSNKVIGDNANTNLITVNAVYTKKNTGGNNNNNTGTTNNVTQKVATTTKTVNLYNQKGKLITDRVLDKDSGWFSDQTHTLDGTLYYRVATDEYVKASDVYVYTAQDNIVRVNSAIAELVDSKGNTVTDRALSPSSEWFTDRYTVINGQKYYRVATNEFVSADKVSLL</sequence>
<dbReference type="Pfam" id="PF03217">
    <property type="entry name" value="SlpA"/>
    <property type="match status" value="2"/>
</dbReference>
<dbReference type="RefSeq" id="WP_137610710.1">
    <property type="nucleotide sequence ID" value="NZ_BJDF01000003.1"/>
</dbReference>
<evidence type="ECO:0000313" key="4">
    <source>
        <dbReference type="Proteomes" id="UP001596288"/>
    </source>
</evidence>
<dbReference type="EMBL" id="JBHSSF010000020">
    <property type="protein sequence ID" value="MFC6176881.1"/>
    <property type="molecule type" value="Genomic_DNA"/>
</dbReference>
<keyword evidence="4" id="KW-1185">Reference proteome</keyword>
<comment type="caution">
    <text evidence="3">The sequence shown here is derived from an EMBL/GenBank/DDBJ whole genome shotgun (WGS) entry which is preliminary data.</text>
</comment>
<dbReference type="Proteomes" id="UP001596288">
    <property type="component" value="Unassembled WGS sequence"/>
</dbReference>
<evidence type="ECO:0000259" key="2">
    <source>
        <dbReference type="Pfam" id="PF03217"/>
    </source>
</evidence>
<proteinExistence type="predicted"/>
<dbReference type="SUPFAM" id="SSF52047">
    <property type="entry name" value="RNI-like"/>
    <property type="match status" value="1"/>
</dbReference>
<evidence type="ECO:0000313" key="3">
    <source>
        <dbReference type="EMBL" id="MFC6176881.1"/>
    </source>
</evidence>